<dbReference type="Proteomes" id="UP000594454">
    <property type="component" value="Chromosome 6"/>
</dbReference>
<evidence type="ECO:0000256" key="2">
    <source>
        <dbReference type="ARBA" id="ARBA00022490"/>
    </source>
</evidence>
<dbReference type="FunCoup" id="A0A7R8Z1V1">
    <property type="interactions" value="16"/>
</dbReference>
<keyword evidence="6" id="KW-0243">Dynein</keyword>
<dbReference type="Pfam" id="PF12799">
    <property type="entry name" value="LRR_4"/>
    <property type="match status" value="2"/>
</dbReference>
<proteinExistence type="inferred from homology"/>
<evidence type="ECO:0000256" key="3">
    <source>
        <dbReference type="ARBA" id="ARBA00022614"/>
    </source>
</evidence>
<keyword evidence="7" id="KW-0505">Motor protein</keyword>
<evidence type="ECO:0000256" key="1">
    <source>
        <dbReference type="ARBA" id="ARBA00004430"/>
    </source>
</evidence>
<keyword evidence="9" id="KW-0966">Cell projection</keyword>
<name>A0A7R8Z1V1_HERIL</name>
<dbReference type="OrthoDB" id="266138at2759"/>
<keyword evidence="2" id="KW-0963">Cytoplasm</keyword>
<dbReference type="PANTHER" id="PTHR15454:SF73">
    <property type="entry name" value="DYNEIN AXONEMAL LIGHT CHAIN 1"/>
    <property type="match status" value="1"/>
</dbReference>
<dbReference type="SMART" id="SM00365">
    <property type="entry name" value="LRR_SD22"/>
    <property type="match status" value="5"/>
</dbReference>
<evidence type="ECO:0000256" key="10">
    <source>
        <dbReference type="ARBA" id="ARBA00049659"/>
    </source>
</evidence>
<sequence>MSKATTIKEALKRWEERNHKSAAETKEIELQFQWPPIEKMDNTLGTLVSCEKLSLSTNIIEKIYGLNGLKNLRILSLARNYIKQISGLEAVSETLEELWISYNLIEKLKGLTTLKKLKVLYMSNNLLKDWSEFNRLQELTTLEDLLLVGNPITEGYDEPTWRNECIKRLPFLKKLDGEPVVVNEEP</sequence>
<keyword evidence="3" id="KW-0433">Leucine-rich repeat</keyword>
<dbReference type="GO" id="GO:0043014">
    <property type="term" value="F:alpha-tubulin binding"/>
    <property type="evidence" value="ECO:0007669"/>
    <property type="project" value="TreeGrafter"/>
</dbReference>
<evidence type="ECO:0000256" key="11">
    <source>
        <dbReference type="ARBA" id="ARBA00049760"/>
    </source>
</evidence>
<organism evidence="12 13">
    <name type="scientific">Hermetia illucens</name>
    <name type="common">Black soldier fly</name>
    <dbReference type="NCBI Taxonomy" id="343691"/>
    <lineage>
        <taxon>Eukaryota</taxon>
        <taxon>Metazoa</taxon>
        <taxon>Ecdysozoa</taxon>
        <taxon>Arthropoda</taxon>
        <taxon>Hexapoda</taxon>
        <taxon>Insecta</taxon>
        <taxon>Pterygota</taxon>
        <taxon>Neoptera</taxon>
        <taxon>Endopterygota</taxon>
        <taxon>Diptera</taxon>
        <taxon>Brachycera</taxon>
        <taxon>Stratiomyomorpha</taxon>
        <taxon>Stratiomyidae</taxon>
        <taxon>Hermetiinae</taxon>
        <taxon>Hermetia</taxon>
    </lineage>
</organism>
<gene>
    <name evidence="12" type="ORF">HERILL_LOCUS15257</name>
</gene>
<evidence type="ECO:0000313" key="12">
    <source>
        <dbReference type="EMBL" id="CAD7092931.1"/>
    </source>
</evidence>
<dbReference type="PANTHER" id="PTHR15454">
    <property type="entry name" value="NISCHARIN RELATED"/>
    <property type="match status" value="1"/>
</dbReference>
<dbReference type="Gene3D" id="3.80.10.10">
    <property type="entry name" value="Ribonuclease Inhibitor"/>
    <property type="match status" value="1"/>
</dbReference>
<comment type="similarity">
    <text evidence="10">Belongs to the dynein light chain LC1-type family.</text>
</comment>
<dbReference type="GO" id="GO:0030286">
    <property type="term" value="C:dynein complex"/>
    <property type="evidence" value="ECO:0007669"/>
    <property type="project" value="UniProtKB-KW"/>
</dbReference>
<dbReference type="InterPro" id="IPR032675">
    <property type="entry name" value="LRR_dom_sf"/>
</dbReference>
<reference evidence="12 13" key="1">
    <citation type="submission" date="2020-11" db="EMBL/GenBank/DDBJ databases">
        <authorList>
            <person name="Wallbank WR R."/>
            <person name="Pardo Diaz C."/>
            <person name="Kozak K."/>
            <person name="Martin S."/>
            <person name="Jiggins C."/>
            <person name="Moest M."/>
            <person name="Warren A I."/>
            <person name="Generalovic N T."/>
            <person name="Byers J.R.P. K."/>
            <person name="Montejo-Kovacevich G."/>
            <person name="Yen C E."/>
        </authorList>
    </citation>
    <scope>NUCLEOTIDE SEQUENCE [LARGE SCALE GENOMIC DNA]</scope>
</reference>
<dbReference type="InterPro" id="IPR001611">
    <property type="entry name" value="Leu-rich_rpt"/>
</dbReference>
<dbReference type="PROSITE" id="PS51450">
    <property type="entry name" value="LRR"/>
    <property type="match status" value="3"/>
</dbReference>
<evidence type="ECO:0000256" key="5">
    <source>
        <dbReference type="ARBA" id="ARBA00022737"/>
    </source>
</evidence>
<accession>A0A7R8Z1V1</accession>
<dbReference type="FunFam" id="3.80.10.10:FF:000049">
    <property type="entry name" value="Dynein light chain 1"/>
    <property type="match status" value="1"/>
</dbReference>
<dbReference type="InParanoid" id="A0A7R8Z1V1"/>
<evidence type="ECO:0000256" key="9">
    <source>
        <dbReference type="ARBA" id="ARBA00023273"/>
    </source>
</evidence>
<comment type="subcellular location">
    <subcellularLocation>
        <location evidence="1">Cytoplasm</location>
        <location evidence="1">Cytoskeleton</location>
        <location evidence="1">Cilium axoneme</location>
    </subcellularLocation>
</comment>
<evidence type="ECO:0000313" key="13">
    <source>
        <dbReference type="Proteomes" id="UP000594454"/>
    </source>
</evidence>
<dbReference type="OMA" id="ESIWRAE"/>
<keyword evidence="8" id="KW-0206">Cytoskeleton</keyword>
<dbReference type="GO" id="GO:0005874">
    <property type="term" value="C:microtubule"/>
    <property type="evidence" value="ECO:0007669"/>
    <property type="project" value="UniProtKB-KW"/>
</dbReference>
<dbReference type="InterPro" id="IPR025875">
    <property type="entry name" value="Leu-rich_rpt_4"/>
</dbReference>
<dbReference type="GO" id="GO:0045504">
    <property type="term" value="F:dynein heavy chain binding"/>
    <property type="evidence" value="ECO:0007669"/>
    <property type="project" value="TreeGrafter"/>
</dbReference>
<evidence type="ECO:0000256" key="7">
    <source>
        <dbReference type="ARBA" id="ARBA00023175"/>
    </source>
</evidence>
<evidence type="ECO:0000256" key="8">
    <source>
        <dbReference type="ARBA" id="ARBA00023212"/>
    </source>
</evidence>
<evidence type="ECO:0000256" key="6">
    <source>
        <dbReference type="ARBA" id="ARBA00023017"/>
    </source>
</evidence>
<keyword evidence="4" id="KW-0493">Microtubule</keyword>
<dbReference type="GO" id="GO:0036158">
    <property type="term" value="P:outer dynein arm assembly"/>
    <property type="evidence" value="ECO:0007669"/>
    <property type="project" value="TreeGrafter"/>
</dbReference>
<evidence type="ECO:0000256" key="4">
    <source>
        <dbReference type="ARBA" id="ARBA00022701"/>
    </source>
</evidence>
<keyword evidence="13" id="KW-1185">Reference proteome</keyword>
<dbReference type="AlphaFoldDB" id="A0A7R8Z1V1"/>
<dbReference type="GO" id="GO:0005930">
    <property type="term" value="C:axoneme"/>
    <property type="evidence" value="ECO:0007669"/>
    <property type="project" value="UniProtKB-SubCell"/>
</dbReference>
<dbReference type="EMBL" id="LR899014">
    <property type="protein sequence ID" value="CAD7092931.1"/>
    <property type="molecule type" value="Genomic_DNA"/>
</dbReference>
<protein>
    <recommendedName>
        <fullName evidence="11">Dynein axonemal light chain 1</fullName>
    </recommendedName>
</protein>
<keyword evidence="5" id="KW-0677">Repeat</keyword>
<dbReference type="SUPFAM" id="SSF52058">
    <property type="entry name" value="L domain-like"/>
    <property type="match status" value="1"/>
</dbReference>